<reference evidence="1 2" key="1">
    <citation type="submission" date="2007-01" db="EMBL/GenBank/DDBJ databases">
        <authorList>
            <person name="Haygood M."/>
            <person name="Podell S."/>
            <person name="Anderson C."/>
            <person name="Hopkinson B."/>
            <person name="Roe K."/>
            <person name="Barbeau K."/>
            <person name="Gaasterland T."/>
            <person name="Ferriera S."/>
            <person name="Johnson J."/>
            <person name="Kravitz S."/>
            <person name="Beeson K."/>
            <person name="Sutton G."/>
            <person name="Rogers Y.-H."/>
            <person name="Friedman R."/>
            <person name="Frazier M."/>
            <person name="Venter J.C."/>
        </authorList>
    </citation>
    <scope>NUCLEOTIDE SEQUENCE [LARGE SCALE GENOMIC DNA]</scope>
    <source>
        <strain evidence="1 2">ATCC 23134</strain>
    </source>
</reference>
<organism evidence="1 2">
    <name type="scientific">Microscilla marina ATCC 23134</name>
    <dbReference type="NCBI Taxonomy" id="313606"/>
    <lineage>
        <taxon>Bacteria</taxon>
        <taxon>Pseudomonadati</taxon>
        <taxon>Bacteroidota</taxon>
        <taxon>Cytophagia</taxon>
        <taxon>Cytophagales</taxon>
        <taxon>Microscillaceae</taxon>
        <taxon>Microscilla</taxon>
    </lineage>
</organism>
<accession>A1ZM75</accession>
<dbReference type="EMBL" id="AAWS01000015">
    <property type="protein sequence ID" value="EAY28607.1"/>
    <property type="molecule type" value="Genomic_DNA"/>
</dbReference>
<comment type="caution">
    <text evidence="1">The sequence shown here is derived from an EMBL/GenBank/DDBJ whole genome shotgun (WGS) entry which is preliminary data.</text>
</comment>
<dbReference type="Proteomes" id="UP000004095">
    <property type="component" value="Unassembled WGS sequence"/>
</dbReference>
<name>A1ZM75_MICM2</name>
<proteinExistence type="predicted"/>
<keyword evidence="2" id="KW-1185">Reference proteome</keyword>
<evidence type="ECO:0000313" key="1">
    <source>
        <dbReference type="EMBL" id="EAY28607.1"/>
    </source>
</evidence>
<gene>
    <name evidence="1" type="ORF">M23134_04454</name>
</gene>
<dbReference type="AlphaFoldDB" id="A1ZM75"/>
<sequence length="37" mass="4348">MVKKQGKVVFIIYEKHGKVGQGWEQKKKIDRYSQPSV</sequence>
<protein>
    <submittedName>
        <fullName evidence="1">Uncharacterized protein</fullName>
    </submittedName>
</protein>
<evidence type="ECO:0000313" key="2">
    <source>
        <dbReference type="Proteomes" id="UP000004095"/>
    </source>
</evidence>